<evidence type="ECO:0000313" key="9">
    <source>
        <dbReference type="Proteomes" id="UP000189911"/>
    </source>
</evidence>
<comment type="subcellular location">
    <subcellularLocation>
        <location evidence="1">Endomembrane system</location>
        <topology evidence="1">Multi-pass membrane protein</topology>
    </subcellularLocation>
    <subcellularLocation>
        <location evidence="7">Endoplasmic reticulum membrane</location>
        <topology evidence="7">Multi-pass membrane protein</topology>
    </subcellularLocation>
</comment>
<feature type="transmembrane region" description="Helical" evidence="7">
    <location>
        <begin position="246"/>
        <end position="264"/>
    </location>
</feature>
<gene>
    <name evidence="8" type="ORF">LANO_0G01970G</name>
</gene>
<feature type="transmembrane region" description="Helical" evidence="7">
    <location>
        <begin position="216"/>
        <end position="234"/>
    </location>
</feature>
<evidence type="ECO:0000313" key="8">
    <source>
        <dbReference type="EMBL" id="SCV03072.1"/>
    </source>
</evidence>
<name>A0A1G4KF14_9SACH</name>
<keyword evidence="4 7" id="KW-0732">Signal</keyword>
<keyword evidence="6 7" id="KW-0472">Membrane</keyword>
<feature type="transmembrane region" description="Helical" evidence="7">
    <location>
        <begin position="285"/>
        <end position="303"/>
    </location>
</feature>
<dbReference type="OrthoDB" id="419770at2759"/>
<evidence type="ECO:0000256" key="2">
    <source>
        <dbReference type="ARBA" id="ARBA00022502"/>
    </source>
</evidence>
<feature type="chain" id="PRO_5016480398" description="Post-GPI attachment to proteins factor 3" evidence="7">
    <location>
        <begin position="20"/>
        <end position="354"/>
    </location>
</feature>
<sequence>MLHLWSLLSLVGAIKVVSGSEGDRLYEFEACKDHCQASLACFGFENVGLESADWKNHGNFQQASPIMNHLLLWDCESNCDYQCQQLITQERVLDGDTVVQFHGKWPFKRILGMQEFFSTVFSVANFVPHYRGYKMLRKELNAVPKHKKSRRLLQKYVYVALAGMLAWFSSSVFHFRDLEVTEKLDYFFAGATVLSGFHAILIRIARLDKQDEYRHLVSGAVLLIFTLHILRQCLDWSYTYNMRFNVLFGVFQYILLLILAYMNYRRLMAGRQPRKTYNVPRRSMFVQLCVVPTGLVICTALAMSCELYDFFNYDWQIDSHAIWHACTVLPSWKLYEFFIQDFRYFDACDAATVD</sequence>
<comment type="similarity">
    <text evidence="7">Belongs to the PGAP3 family.</text>
</comment>
<feature type="signal peptide" evidence="7">
    <location>
        <begin position="1"/>
        <end position="19"/>
    </location>
</feature>
<dbReference type="InterPro" id="IPR007217">
    <property type="entry name" value="Per1-like"/>
</dbReference>
<feature type="transmembrane region" description="Helical" evidence="7">
    <location>
        <begin position="156"/>
        <end position="174"/>
    </location>
</feature>
<evidence type="ECO:0000256" key="3">
    <source>
        <dbReference type="ARBA" id="ARBA00022692"/>
    </source>
</evidence>
<dbReference type="PANTHER" id="PTHR13148:SF0">
    <property type="entry name" value="POST-GPI ATTACHMENT TO PROTEINS FACTOR 3"/>
    <property type="match status" value="1"/>
</dbReference>
<evidence type="ECO:0000256" key="7">
    <source>
        <dbReference type="RuleBase" id="RU365066"/>
    </source>
</evidence>
<keyword evidence="5 7" id="KW-1133">Transmembrane helix</keyword>
<dbReference type="GO" id="GO:0005789">
    <property type="term" value="C:endoplasmic reticulum membrane"/>
    <property type="evidence" value="ECO:0007669"/>
    <property type="project" value="UniProtKB-SubCell"/>
</dbReference>
<keyword evidence="2 7" id="KW-0337">GPI-anchor biosynthesis</keyword>
<dbReference type="PANTHER" id="PTHR13148">
    <property type="entry name" value="PER1-RELATED"/>
    <property type="match status" value="1"/>
</dbReference>
<dbReference type="AlphaFoldDB" id="A0A1G4KF14"/>
<evidence type="ECO:0000256" key="1">
    <source>
        <dbReference type="ARBA" id="ARBA00004127"/>
    </source>
</evidence>
<dbReference type="EMBL" id="LT598453">
    <property type="protein sequence ID" value="SCV03072.1"/>
    <property type="molecule type" value="Genomic_DNA"/>
</dbReference>
<feature type="transmembrane region" description="Helical" evidence="7">
    <location>
        <begin position="110"/>
        <end position="128"/>
    </location>
</feature>
<dbReference type="GO" id="GO:0016788">
    <property type="term" value="F:hydrolase activity, acting on ester bonds"/>
    <property type="evidence" value="ECO:0007669"/>
    <property type="project" value="TreeGrafter"/>
</dbReference>
<dbReference type="Pfam" id="PF04080">
    <property type="entry name" value="Per1"/>
    <property type="match status" value="1"/>
</dbReference>
<organism evidence="8 9">
    <name type="scientific">Lachancea nothofagi CBS 11611</name>
    <dbReference type="NCBI Taxonomy" id="1266666"/>
    <lineage>
        <taxon>Eukaryota</taxon>
        <taxon>Fungi</taxon>
        <taxon>Dikarya</taxon>
        <taxon>Ascomycota</taxon>
        <taxon>Saccharomycotina</taxon>
        <taxon>Saccharomycetes</taxon>
        <taxon>Saccharomycetales</taxon>
        <taxon>Saccharomycetaceae</taxon>
        <taxon>Lachancea</taxon>
    </lineage>
</organism>
<protein>
    <recommendedName>
        <fullName evidence="7">Post-GPI attachment to proteins factor 3</fullName>
    </recommendedName>
</protein>
<dbReference type="Proteomes" id="UP000189911">
    <property type="component" value="Chromosome G"/>
</dbReference>
<keyword evidence="9" id="KW-1185">Reference proteome</keyword>
<accession>A0A1G4KF14</accession>
<evidence type="ECO:0000256" key="4">
    <source>
        <dbReference type="ARBA" id="ARBA00022729"/>
    </source>
</evidence>
<proteinExistence type="inferred from homology"/>
<evidence type="ECO:0000256" key="5">
    <source>
        <dbReference type="ARBA" id="ARBA00022989"/>
    </source>
</evidence>
<comment type="caution">
    <text evidence="7">Lacks conserved residue(s) required for the propagation of feature annotation.</text>
</comment>
<comment type="function">
    <text evidence="7">Involved in the lipid remodeling steps of GPI-anchor maturation.</text>
</comment>
<reference evidence="9" key="1">
    <citation type="submission" date="2016-03" db="EMBL/GenBank/DDBJ databases">
        <authorList>
            <person name="Devillers Hugo."/>
        </authorList>
    </citation>
    <scope>NUCLEOTIDE SEQUENCE [LARGE SCALE GENOMIC DNA]</scope>
</reference>
<feature type="transmembrane region" description="Helical" evidence="7">
    <location>
        <begin position="186"/>
        <end position="204"/>
    </location>
</feature>
<keyword evidence="3 7" id="KW-0812">Transmembrane</keyword>
<keyword evidence="7" id="KW-0256">Endoplasmic reticulum</keyword>
<evidence type="ECO:0000256" key="6">
    <source>
        <dbReference type="ARBA" id="ARBA00023136"/>
    </source>
</evidence>
<dbReference type="GO" id="GO:0006506">
    <property type="term" value="P:GPI anchor biosynthetic process"/>
    <property type="evidence" value="ECO:0007669"/>
    <property type="project" value="UniProtKB-KW"/>
</dbReference>